<name>I3CIZ6_9GAMM</name>
<accession>I3CIZ6</accession>
<dbReference type="InterPro" id="IPR008309">
    <property type="entry name" value="YdbL"/>
</dbReference>
<keyword evidence="3" id="KW-1185">Reference proteome</keyword>
<proteinExistence type="predicted"/>
<dbReference type="RefSeq" id="WP_002690888.1">
    <property type="nucleotide sequence ID" value="NZ_JH600070.1"/>
</dbReference>
<organism evidence="2 3">
    <name type="scientific">Beggiatoa alba B18LD</name>
    <dbReference type="NCBI Taxonomy" id="395493"/>
    <lineage>
        <taxon>Bacteria</taxon>
        <taxon>Pseudomonadati</taxon>
        <taxon>Pseudomonadota</taxon>
        <taxon>Gammaproteobacteria</taxon>
        <taxon>Thiotrichales</taxon>
        <taxon>Thiotrichaceae</taxon>
        <taxon>Beggiatoa</taxon>
    </lineage>
</organism>
<dbReference type="STRING" id="395493.BegalDRAFT_2754"/>
<dbReference type="eggNOG" id="COG3784">
    <property type="taxonomic scope" value="Bacteria"/>
</dbReference>
<evidence type="ECO:0008006" key="4">
    <source>
        <dbReference type="Google" id="ProtNLM"/>
    </source>
</evidence>
<reference evidence="2 3" key="1">
    <citation type="submission" date="2011-11" db="EMBL/GenBank/DDBJ databases">
        <title>Improved High-Quality Draft sequence of Beggiatoa alba B18lD.</title>
        <authorList>
            <consortium name="US DOE Joint Genome Institute"/>
            <person name="Lucas S."/>
            <person name="Han J."/>
            <person name="Lapidus A."/>
            <person name="Cheng J.-F."/>
            <person name="Goodwin L."/>
            <person name="Pitluck S."/>
            <person name="Peters L."/>
            <person name="Mikhailova N."/>
            <person name="Held B."/>
            <person name="Detter J.C."/>
            <person name="Han C."/>
            <person name="Tapia R."/>
            <person name="Land M."/>
            <person name="Hauser L."/>
            <person name="Kyrpides N."/>
            <person name="Ivanova N."/>
            <person name="Pagani I."/>
            <person name="Samuel K."/>
            <person name="Teske A."/>
            <person name="Mueller J."/>
            <person name="Woyke T."/>
        </authorList>
    </citation>
    <scope>NUCLEOTIDE SEQUENCE [LARGE SCALE GENOMIC DNA]</scope>
    <source>
        <strain evidence="2 3">B18LD</strain>
    </source>
</reference>
<dbReference type="EMBL" id="JH600070">
    <property type="protein sequence ID" value="EIJ43589.1"/>
    <property type="molecule type" value="Genomic_DNA"/>
</dbReference>
<sequence length="212" mass="23822">MLRPIHFVLALFGLFLTACVTINVYFPAAAAEKAADQIIDQVWGDKAGNPTDPATTPAPATETKPAPDKQSAIQPANGNWFAWAFELIIPSAHAEANIDISSPTIQVLQNTMATRFKDLKVYYDNGAIGLTYDALITLRDPSLVPLKARNNVNRWVVEENNDRLALYKELALANGHPEWETEIRATFASRWIERSPKGWWYQDTKGQWQQRK</sequence>
<dbReference type="Proteomes" id="UP000005744">
    <property type="component" value="Unassembled WGS sequence"/>
</dbReference>
<protein>
    <recommendedName>
        <fullName evidence="4">DUF1318 domain-containing protein</fullName>
    </recommendedName>
</protein>
<feature type="region of interest" description="Disordered" evidence="1">
    <location>
        <begin position="45"/>
        <end position="72"/>
    </location>
</feature>
<dbReference type="OrthoDB" id="8526313at2"/>
<dbReference type="HOGENOM" id="CLU_1377509_0_0_6"/>
<evidence type="ECO:0000256" key="1">
    <source>
        <dbReference type="SAM" id="MobiDB-lite"/>
    </source>
</evidence>
<feature type="compositionally biased region" description="Low complexity" evidence="1">
    <location>
        <begin position="50"/>
        <end position="64"/>
    </location>
</feature>
<evidence type="ECO:0000313" key="2">
    <source>
        <dbReference type="EMBL" id="EIJ43589.1"/>
    </source>
</evidence>
<dbReference type="Pfam" id="PF07027">
    <property type="entry name" value="DUF1318"/>
    <property type="match status" value="1"/>
</dbReference>
<dbReference type="AlphaFoldDB" id="I3CIZ6"/>
<gene>
    <name evidence="2" type="ORF">BegalDRAFT_2754</name>
</gene>
<dbReference type="PROSITE" id="PS51257">
    <property type="entry name" value="PROKAR_LIPOPROTEIN"/>
    <property type="match status" value="1"/>
</dbReference>
<evidence type="ECO:0000313" key="3">
    <source>
        <dbReference type="Proteomes" id="UP000005744"/>
    </source>
</evidence>